<dbReference type="OrthoDB" id="9971850at2"/>
<comment type="caution">
    <text evidence="2">The sequence shown here is derived from an EMBL/GenBank/DDBJ whole genome shotgun (WGS) entry which is preliminary data.</text>
</comment>
<dbReference type="PATRIC" id="fig|1053201.3.peg.6084"/>
<evidence type="ECO:0000256" key="1">
    <source>
        <dbReference type="SAM" id="Phobius"/>
    </source>
</evidence>
<dbReference type="EMBL" id="AHDV01000062">
    <property type="protein sequence ID" value="EJV74116.1"/>
    <property type="molecule type" value="Genomic_DNA"/>
</dbReference>
<organism evidence="2 3">
    <name type="scientific">Bacillus cereus HuA2-1</name>
    <dbReference type="NCBI Taxonomy" id="1053201"/>
    <lineage>
        <taxon>Bacteria</taxon>
        <taxon>Bacillati</taxon>
        <taxon>Bacillota</taxon>
        <taxon>Bacilli</taxon>
        <taxon>Bacillales</taxon>
        <taxon>Bacillaceae</taxon>
        <taxon>Bacillus</taxon>
        <taxon>Bacillus cereus group</taxon>
    </lineage>
</organism>
<dbReference type="HOGENOM" id="CLU_191221_0_0_9"/>
<keyword evidence="1" id="KW-1133">Transmembrane helix</keyword>
<keyword evidence="1" id="KW-0812">Transmembrane</keyword>
<dbReference type="Proteomes" id="UP000004136">
    <property type="component" value="Unassembled WGS sequence"/>
</dbReference>
<sequence>MNKKILWVALILSLLNVIPFDWYLGTTSTMVVFIDMIIKFSLYFIGILLALYLIQYLHCKINAEKKDG</sequence>
<dbReference type="AlphaFoldDB" id="J9B579"/>
<accession>J9B579</accession>
<name>J9B579_BACCE</name>
<gene>
    <name evidence="2" type="ORF">IG3_05938</name>
</gene>
<proteinExistence type="predicted"/>
<feature type="transmembrane region" description="Helical" evidence="1">
    <location>
        <begin position="29"/>
        <end position="54"/>
    </location>
</feature>
<protein>
    <submittedName>
        <fullName evidence="2">Uncharacterized protein</fullName>
    </submittedName>
</protein>
<evidence type="ECO:0000313" key="3">
    <source>
        <dbReference type="Proteomes" id="UP000004136"/>
    </source>
</evidence>
<keyword evidence="1" id="KW-0472">Membrane</keyword>
<evidence type="ECO:0000313" key="2">
    <source>
        <dbReference type="EMBL" id="EJV74116.1"/>
    </source>
</evidence>
<reference evidence="2 3" key="1">
    <citation type="submission" date="2012-04" db="EMBL/GenBank/DDBJ databases">
        <title>The Genome Sequence of Bacillus cereus HuA2-1.</title>
        <authorList>
            <consortium name="The Broad Institute Genome Sequencing Platform"/>
            <consortium name="The Broad Institute Genome Sequencing Center for Infectious Disease"/>
            <person name="Feldgarden M."/>
            <person name="Van der Auwera G.A."/>
            <person name="Mahillon J."/>
            <person name="Duprez V."/>
            <person name="Timmery S."/>
            <person name="Mattelet C."/>
            <person name="Dierick K."/>
            <person name="Sun M."/>
            <person name="Yu Z."/>
            <person name="Zhu L."/>
            <person name="Hu X."/>
            <person name="Shank E.B."/>
            <person name="Swiecicka I."/>
            <person name="Hansen B.M."/>
            <person name="Andrup L."/>
            <person name="Young S.K."/>
            <person name="Zeng Q."/>
            <person name="Gargeya S."/>
            <person name="Fitzgerald M."/>
            <person name="Haas B."/>
            <person name="Abouelleil A."/>
            <person name="Alvarado L."/>
            <person name="Arachchi H.M."/>
            <person name="Berlin A."/>
            <person name="Chapman S.B."/>
            <person name="Goldberg J."/>
            <person name="Griggs A."/>
            <person name="Gujja S."/>
            <person name="Hansen M."/>
            <person name="Howarth C."/>
            <person name="Imamovic A."/>
            <person name="Larimer J."/>
            <person name="McCowen C."/>
            <person name="Montmayeur A."/>
            <person name="Murphy C."/>
            <person name="Neiman D."/>
            <person name="Pearson M."/>
            <person name="Priest M."/>
            <person name="Roberts A."/>
            <person name="Saif S."/>
            <person name="Shea T."/>
            <person name="Sisk P."/>
            <person name="Sykes S."/>
            <person name="Wortman J."/>
            <person name="Nusbaum C."/>
            <person name="Birren B."/>
        </authorList>
    </citation>
    <scope>NUCLEOTIDE SEQUENCE [LARGE SCALE GENOMIC DNA]</scope>
    <source>
        <strain evidence="2 3">HuA2-1</strain>
    </source>
</reference>
<dbReference type="RefSeq" id="WP_002139818.1">
    <property type="nucleotide sequence ID" value="NZ_JH804676.1"/>
</dbReference>